<organism evidence="2 3">
    <name type="scientific">Pedobacter xixiisoli</name>
    <dbReference type="NCBI Taxonomy" id="1476464"/>
    <lineage>
        <taxon>Bacteria</taxon>
        <taxon>Pseudomonadati</taxon>
        <taxon>Bacteroidota</taxon>
        <taxon>Sphingobacteriia</taxon>
        <taxon>Sphingobacteriales</taxon>
        <taxon>Sphingobacteriaceae</taxon>
        <taxon>Pedobacter</taxon>
    </lineage>
</organism>
<keyword evidence="1" id="KW-0812">Transmembrane</keyword>
<dbReference type="AlphaFoldDB" id="A0A285ZUM0"/>
<sequence>MENLNIKAFALAIALLIFTYSYYMKSEPNFIAFAAVIVFGVLAVVALVVYFFTIKFIGHTLASGKVYPHLAFHILWPFAVMSLLGWFIYGLFYVEPFGPNREFLHLVKVFVSKHLLFTAICSIAIGLTFFPNLKDKIPNELLLRKNQWYLGATFGVFLVSIVLIFITKKINQSALTNDYADYKSLDEINTSENFSIGKLLDTNDYMHTKPPYFLPNRNELIIITNYDDANKDQAVYAVYRINKNGDIIETLRESDVVNDSDNDFFPLICKNGILTDFKGKKLISWVFDSNIEKQAAEQFNFRDDWKIDTIKANSDAVKMVHFYKTNTFYCNDITDVKYNGNKYYEVRTGSEALKFRIDSVFLHIDNIQNCYEKKLEYYQLPGFNFSLLRLNERAYYIIKAKH</sequence>
<evidence type="ECO:0000256" key="1">
    <source>
        <dbReference type="SAM" id="Phobius"/>
    </source>
</evidence>
<reference evidence="3" key="1">
    <citation type="submission" date="2017-09" db="EMBL/GenBank/DDBJ databases">
        <authorList>
            <person name="Varghese N."/>
            <person name="Submissions S."/>
        </authorList>
    </citation>
    <scope>NUCLEOTIDE SEQUENCE [LARGE SCALE GENOMIC DNA]</scope>
    <source>
        <strain evidence="3">CGMCC 1.12803</strain>
    </source>
</reference>
<proteinExistence type="predicted"/>
<keyword evidence="1" id="KW-0472">Membrane</keyword>
<evidence type="ECO:0000313" key="2">
    <source>
        <dbReference type="EMBL" id="SOD13340.1"/>
    </source>
</evidence>
<evidence type="ECO:0000313" key="3">
    <source>
        <dbReference type="Proteomes" id="UP000219281"/>
    </source>
</evidence>
<feature type="transmembrane region" description="Helical" evidence="1">
    <location>
        <begin position="148"/>
        <end position="166"/>
    </location>
</feature>
<name>A0A285ZUM0_9SPHI</name>
<feature type="transmembrane region" description="Helical" evidence="1">
    <location>
        <begin position="74"/>
        <end position="94"/>
    </location>
</feature>
<feature type="transmembrane region" description="Helical" evidence="1">
    <location>
        <begin position="30"/>
        <end position="54"/>
    </location>
</feature>
<dbReference type="OrthoDB" id="762148at2"/>
<dbReference type="RefSeq" id="WP_097129666.1">
    <property type="nucleotide sequence ID" value="NZ_OCMT01000001.1"/>
</dbReference>
<accession>A0A285ZUM0</accession>
<keyword evidence="3" id="KW-1185">Reference proteome</keyword>
<dbReference type="Proteomes" id="UP000219281">
    <property type="component" value="Unassembled WGS sequence"/>
</dbReference>
<feature type="transmembrane region" description="Helical" evidence="1">
    <location>
        <begin position="115"/>
        <end position="133"/>
    </location>
</feature>
<protein>
    <submittedName>
        <fullName evidence="2">Uncharacterized protein</fullName>
    </submittedName>
</protein>
<keyword evidence="1" id="KW-1133">Transmembrane helix</keyword>
<dbReference type="EMBL" id="OCMT01000001">
    <property type="protein sequence ID" value="SOD13340.1"/>
    <property type="molecule type" value="Genomic_DNA"/>
</dbReference>
<gene>
    <name evidence="2" type="ORF">SAMN06297358_1167</name>
</gene>
<feature type="transmembrane region" description="Helical" evidence="1">
    <location>
        <begin position="6"/>
        <end position="23"/>
    </location>
</feature>